<name>A0A2T4GJ05_FUSCU</name>
<accession>A0A2T4GJ05</accession>
<evidence type="ECO:0000313" key="3">
    <source>
        <dbReference type="Proteomes" id="UP000241587"/>
    </source>
</evidence>
<evidence type="ECO:0000256" key="1">
    <source>
        <dbReference type="SAM" id="MobiDB-lite"/>
    </source>
</evidence>
<dbReference type="EMBL" id="PVEM01000014">
    <property type="protein sequence ID" value="PTD03440.1"/>
    <property type="molecule type" value="Genomic_DNA"/>
</dbReference>
<sequence>MASASEKDTGIGKSLAHQRTSSESTGKSDKVEDCLCEAKQIGVNEFNEEPTQPNTPERYDGVNKLPEVVAQSQAIRDKLLKISEKRRWHDTDIAKDRQSQVSTTGLYVDLGSIEGPAIKRKKEKAEEGTEMLPPSDGSLTERGLGQKEISEVD</sequence>
<reference evidence="2 3" key="1">
    <citation type="submission" date="2018-02" db="EMBL/GenBank/DDBJ databases">
        <title>Fusarium culmorum secondary metabolites in fungal-bacterial-plant interactions.</title>
        <authorList>
            <person name="Schmidt R."/>
        </authorList>
    </citation>
    <scope>NUCLEOTIDE SEQUENCE [LARGE SCALE GENOMIC DNA]</scope>
    <source>
        <strain evidence="2 3">PV</strain>
    </source>
</reference>
<feature type="compositionally biased region" description="Basic and acidic residues" evidence="1">
    <location>
        <begin position="144"/>
        <end position="153"/>
    </location>
</feature>
<evidence type="ECO:0000313" key="2">
    <source>
        <dbReference type="EMBL" id="PTD03440.1"/>
    </source>
</evidence>
<protein>
    <submittedName>
        <fullName evidence="2">Uncharacterized protein</fullName>
    </submittedName>
</protein>
<dbReference type="AlphaFoldDB" id="A0A2T4GJ05"/>
<feature type="region of interest" description="Disordered" evidence="1">
    <location>
        <begin position="118"/>
        <end position="153"/>
    </location>
</feature>
<comment type="caution">
    <text evidence="2">The sequence shown here is derived from an EMBL/GenBank/DDBJ whole genome shotgun (WGS) entry which is preliminary data.</text>
</comment>
<keyword evidence="3" id="KW-1185">Reference proteome</keyword>
<proteinExistence type="predicted"/>
<feature type="region of interest" description="Disordered" evidence="1">
    <location>
        <begin position="1"/>
        <end position="33"/>
    </location>
</feature>
<dbReference type="Proteomes" id="UP000241587">
    <property type="component" value="Unassembled WGS sequence"/>
</dbReference>
<organism evidence="2 3">
    <name type="scientific">Fusarium culmorum</name>
    <dbReference type="NCBI Taxonomy" id="5516"/>
    <lineage>
        <taxon>Eukaryota</taxon>
        <taxon>Fungi</taxon>
        <taxon>Dikarya</taxon>
        <taxon>Ascomycota</taxon>
        <taxon>Pezizomycotina</taxon>
        <taxon>Sordariomycetes</taxon>
        <taxon>Hypocreomycetidae</taxon>
        <taxon>Hypocreales</taxon>
        <taxon>Nectriaceae</taxon>
        <taxon>Fusarium</taxon>
    </lineage>
</organism>
<feature type="compositionally biased region" description="Basic and acidic residues" evidence="1">
    <location>
        <begin position="1"/>
        <end position="10"/>
    </location>
</feature>
<gene>
    <name evidence="2" type="ORF">FCULG_00012788</name>
</gene>